<name>A0A559K550_9BACL</name>
<dbReference type="AlphaFoldDB" id="A0A559K550"/>
<dbReference type="PANTHER" id="PTHR12526">
    <property type="entry name" value="GLYCOSYLTRANSFERASE"/>
    <property type="match status" value="1"/>
</dbReference>
<dbReference type="OrthoDB" id="9806653at2"/>
<dbReference type="SUPFAM" id="SSF53756">
    <property type="entry name" value="UDP-Glycosyltransferase/glycogen phosphorylase"/>
    <property type="match status" value="1"/>
</dbReference>
<sequence>MRAKKVLFTSTNAMAYHFLIPHVKSLIDEGYIVELACSNLDGYDELLRSRLIGAYKSTIHYVRLNRNPFKFSNIKGYFEMRKIISTGRYDLISTNEPVMGLVTRLAARNERKKGTKVSYTAHGFHFFKGAPFKNWILYYPIERFLARYTDIIITINKEDHNRALKFKINKIEQIPGIGIDTEKYSKVVIDKARKRRELGVTIDEAFVILSVGELNENKNHEVIIKAVAKLNNPYVFYVICGKGKLENYLKDLAKKLGVDQQVKLLGYRKDIDEICKSADIFAFPSKREGLGLAAIEAMATGLPIITSNVHGIVDYSTDGVTGYICNPTDVHSFAQAIERLLKNDELRINMGIQNMQIANKFRLEASIGKLKKIFGEVLSNE</sequence>
<dbReference type="RefSeq" id="WP_144852369.1">
    <property type="nucleotide sequence ID" value="NZ_VNJI01000041.1"/>
</dbReference>
<proteinExistence type="predicted"/>
<dbReference type="Proteomes" id="UP000317036">
    <property type="component" value="Unassembled WGS sequence"/>
</dbReference>
<evidence type="ECO:0000259" key="2">
    <source>
        <dbReference type="Pfam" id="PF13477"/>
    </source>
</evidence>
<evidence type="ECO:0000313" key="3">
    <source>
        <dbReference type="EMBL" id="TVY07220.1"/>
    </source>
</evidence>
<evidence type="ECO:0000313" key="4">
    <source>
        <dbReference type="Proteomes" id="UP000317036"/>
    </source>
</evidence>
<dbReference type="InterPro" id="IPR028098">
    <property type="entry name" value="Glyco_trans_4-like_N"/>
</dbReference>
<dbReference type="Pfam" id="PF00534">
    <property type="entry name" value="Glycos_transf_1"/>
    <property type="match status" value="1"/>
</dbReference>
<feature type="domain" description="Glycosyl transferase family 1" evidence="1">
    <location>
        <begin position="203"/>
        <end position="351"/>
    </location>
</feature>
<keyword evidence="4" id="KW-1185">Reference proteome</keyword>
<dbReference type="InterPro" id="IPR001296">
    <property type="entry name" value="Glyco_trans_1"/>
</dbReference>
<dbReference type="PANTHER" id="PTHR12526:SF630">
    <property type="entry name" value="GLYCOSYLTRANSFERASE"/>
    <property type="match status" value="1"/>
</dbReference>
<dbReference type="GO" id="GO:0016757">
    <property type="term" value="F:glycosyltransferase activity"/>
    <property type="evidence" value="ECO:0007669"/>
    <property type="project" value="InterPro"/>
</dbReference>
<dbReference type="Pfam" id="PF13477">
    <property type="entry name" value="Glyco_trans_4_2"/>
    <property type="match status" value="1"/>
</dbReference>
<dbReference type="EMBL" id="VNJI01000041">
    <property type="protein sequence ID" value="TVY07220.1"/>
    <property type="molecule type" value="Genomic_DNA"/>
</dbReference>
<evidence type="ECO:0000259" key="1">
    <source>
        <dbReference type="Pfam" id="PF00534"/>
    </source>
</evidence>
<comment type="caution">
    <text evidence="3">The sequence shown here is derived from an EMBL/GenBank/DDBJ whole genome shotgun (WGS) entry which is preliminary data.</text>
</comment>
<dbReference type="Gene3D" id="3.40.50.2000">
    <property type="entry name" value="Glycogen Phosphorylase B"/>
    <property type="match status" value="2"/>
</dbReference>
<reference evidence="3 4" key="1">
    <citation type="submission" date="2019-07" db="EMBL/GenBank/DDBJ databases">
        <authorList>
            <person name="Kim J."/>
        </authorList>
    </citation>
    <scope>NUCLEOTIDE SEQUENCE [LARGE SCALE GENOMIC DNA]</scope>
    <source>
        <strain evidence="3 4">JC52</strain>
    </source>
</reference>
<dbReference type="CDD" id="cd03808">
    <property type="entry name" value="GT4_CapM-like"/>
    <property type="match status" value="1"/>
</dbReference>
<organism evidence="3 4">
    <name type="scientific">Paenibacillus cremeus</name>
    <dbReference type="NCBI Taxonomy" id="2163881"/>
    <lineage>
        <taxon>Bacteria</taxon>
        <taxon>Bacillati</taxon>
        <taxon>Bacillota</taxon>
        <taxon>Bacilli</taxon>
        <taxon>Bacillales</taxon>
        <taxon>Paenibacillaceae</taxon>
        <taxon>Paenibacillus</taxon>
    </lineage>
</organism>
<accession>A0A559K550</accession>
<gene>
    <name evidence="3" type="ORF">FPZ49_25280</name>
</gene>
<protein>
    <submittedName>
        <fullName evidence="3">Glycosyltransferase family 4 protein</fullName>
    </submittedName>
</protein>
<keyword evidence="3" id="KW-0808">Transferase</keyword>
<feature type="domain" description="Glycosyltransferase subfamily 4-like N-terminal" evidence="2">
    <location>
        <begin position="5"/>
        <end position="156"/>
    </location>
</feature>